<dbReference type="NCBIfam" id="NF040785">
    <property type="entry name" value="CD3324_fam"/>
    <property type="match status" value="1"/>
</dbReference>
<evidence type="ECO:0000313" key="2">
    <source>
        <dbReference type="Proteomes" id="UP000273083"/>
    </source>
</evidence>
<dbReference type="EMBL" id="RJVG01000011">
    <property type="protein sequence ID" value="ROR25278.1"/>
    <property type="molecule type" value="Genomic_DNA"/>
</dbReference>
<dbReference type="InterPro" id="IPR052411">
    <property type="entry name" value="c-mor_Regulatory_Protein"/>
</dbReference>
<dbReference type="AlphaFoldDB" id="A0A3N1XGN0"/>
<keyword evidence="2" id="KW-1185">Reference proteome</keyword>
<protein>
    <submittedName>
        <fullName evidence="1">Mor transcription activator family protein</fullName>
    </submittedName>
</protein>
<dbReference type="PANTHER" id="PTHR37812:SF1">
    <property type="entry name" value="MU-LIKE PROPHAGE FLUMU PROTEIN C"/>
    <property type="match status" value="1"/>
</dbReference>
<accession>A0A3N1XGN0</accession>
<name>A0A3N1XGN0_9FIRM</name>
<dbReference type="RefSeq" id="WP_123610422.1">
    <property type="nucleotide sequence ID" value="NZ_RJVG01000011.1"/>
</dbReference>
<dbReference type="Proteomes" id="UP000273083">
    <property type="component" value="Unassembled WGS sequence"/>
</dbReference>
<dbReference type="PANTHER" id="PTHR37812">
    <property type="entry name" value="MU-LIKE PROPHAGE FLUMU PROTEIN C"/>
    <property type="match status" value="1"/>
</dbReference>
<dbReference type="InterPro" id="IPR009057">
    <property type="entry name" value="Homeodomain-like_sf"/>
</dbReference>
<sequence>MSYQKAEQVLPLELVELIQKYIDGEYIYIPRKEENKKPWGTNTDTRYELSLRNSNIYKEYLKGICVKSLAVKYCLSSKSIQRILLNEKRNDRE</sequence>
<gene>
    <name evidence="1" type="ORF">EDD66_11140</name>
</gene>
<reference evidence="1 2" key="1">
    <citation type="submission" date="2018-11" db="EMBL/GenBank/DDBJ databases">
        <title>Genomic Encyclopedia of Type Strains, Phase IV (KMG-IV): sequencing the most valuable type-strain genomes for metagenomic binning, comparative biology and taxonomic classification.</title>
        <authorList>
            <person name="Goeker M."/>
        </authorList>
    </citation>
    <scope>NUCLEOTIDE SEQUENCE [LARGE SCALE GENOMIC DNA]</scope>
    <source>
        <strain evidence="1 2">DSM 26537</strain>
    </source>
</reference>
<proteinExistence type="predicted"/>
<dbReference type="Gene3D" id="1.10.10.60">
    <property type="entry name" value="Homeodomain-like"/>
    <property type="match status" value="1"/>
</dbReference>
<comment type="caution">
    <text evidence="1">The sequence shown here is derived from an EMBL/GenBank/DDBJ whole genome shotgun (WGS) entry which is preliminary data.</text>
</comment>
<dbReference type="SUPFAM" id="SSF46689">
    <property type="entry name" value="Homeodomain-like"/>
    <property type="match status" value="1"/>
</dbReference>
<dbReference type="InterPro" id="IPR049739">
    <property type="entry name" value="YraL-like"/>
</dbReference>
<evidence type="ECO:0000313" key="1">
    <source>
        <dbReference type="EMBL" id="ROR25278.1"/>
    </source>
</evidence>
<dbReference type="OrthoDB" id="9800398at2"/>
<organism evidence="1 2">
    <name type="scientific">Mobilisporobacter senegalensis</name>
    <dbReference type="NCBI Taxonomy" id="1329262"/>
    <lineage>
        <taxon>Bacteria</taxon>
        <taxon>Bacillati</taxon>
        <taxon>Bacillota</taxon>
        <taxon>Clostridia</taxon>
        <taxon>Lachnospirales</taxon>
        <taxon>Lachnospiraceae</taxon>
        <taxon>Mobilisporobacter</taxon>
    </lineage>
</organism>